<dbReference type="PROSITE" id="PS50164">
    <property type="entry name" value="GIY_YIG"/>
    <property type="match status" value="1"/>
</dbReference>
<dbReference type="Gene3D" id="3.40.1440.10">
    <property type="entry name" value="GIY-YIG endonuclease"/>
    <property type="match status" value="1"/>
</dbReference>
<protein>
    <submittedName>
        <fullName evidence="4">GIY-YIG nuclease family protein</fullName>
    </submittedName>
</protein>
<evidence type="ECO:0000313" key="5">
    <source>
        <dbReference type="Proteomes" id="UP000296883"/>
    </source>
</evidence>
<feature type="domain" description="GIY-YIG" evidence="2">
    <location>
        <begin position="4"/>
        <end position="81"/>
    </location>
</feature>
<dbReference type="AlphaFoldDB" id="A0AAJ5JKP5"/>
<dbReference type="PANTHER" id="PTHR34477">
    <property type="entry name" value="UPF0213 PROTEIN YHBQ"/>
    <property type="match status" value="1"/>
</dbReference>
<accession>A0AAJ5JKP5</accession>
<dbReference type="RefSeq" id="WP_135255089.1">
    <property type="nucleotide sequence ID" value="NZ_CP038865.1"/>
</dbReference>
<organism evidence="4 6">
    <name type="scientific">Vagococcus xieshaowenii</name>
    <dbReference type="NCBI Taxonomy" id="2562451"/>
    <lineage>
        <taxon>Bacteria</taxon>
        <taxon>Bacillati</taxon>
        <taxon>Bacillota</taxon>
        <taxon>Bacilli</taxon>
        <taxon>Lactobacillales</taxon>
        <taxon>Enterococcaceae</taxon>
        <taxon>Vagococcus</taxon>
    </lineage>
</organism>
<dbReference type="Proteomes" id="UP000297725">
    <property type="component" value="Unassembled WGS sequence"/>
</dbReference>
<reference evidence="3 5" key="2">
    <citation type="journal article" date="2020" name="Int. J. Syst. Evol. Microbiol.">
        <title>Vagococcus xieshaowenii sp. nov., isolated from snow finch (Montifringilla taczanowskii) cloacal content.</title>
        <authorList>
            <person name="Ge Y."/>
            <person name="Yang J."/>
            <person name="Lai X.H."/>
            <person name="Zhang G."/>
            <person name="Jin D."/>
            <person name="Lu S."/>
            <person name="Wang B."/>
            <person name="Huang Y."/>
            <person name="Huang Y."/>
            <person name="Ren Z."/>
            <person name="Zhang X."/>
            <person name="Xu J."/>
        </authorList>
    </citation>
    <scope>NUCLEOTIDE SEQUENCE [LARGE SCALE GENOMIC DNA]</scope>
    <source>
        <strain evidence="3">Personal::cf-49</strain>
        <strain evidence="5">personal::cf-49</strain>
    </source>
</reference>
<dbReference type="InterPro" id="IPR000305">
    <property type="entry name" value="GIY-YIG_endonuc"/>
</dbReference>
<evidence type="ECO:0000313" key="6">
    <source>
        <dbReference type="Proteomes" id="UP000297725"/>
    </source>
</evidence>
<reference evidence="4 6" key="1">
    <citation type="submission" date="2019-03" db="EMBL/GenBank/DDBJ databases">
        <title>Vagococcus sp. was isolated fron gut of Carduelis flavirostris.</title>
        <authorList>
            <person name="Ge Y."/>
        </authorList>
    </citation>
    <scope>NUCLEOTIDE SEQUENCE [LARGE SCALE GENOMIC DNA]</scope>
    <source>
        <strain evidence="4 6">CF-210</strain>
    </source>
</reference>
<name>A0AAJ5JKP5_9ENTE</name>
<dbReference type="EMBL" id="CP038865">
    <property type="protein sequence ID" value="QCA27915.1"/>
    <property type="molecule type" value="Genomic_DNA"/>
</dbReference>
<gene>
    <name evidence="4" type="ORF">E4031_08845</name>
    <name evidence="3" type="ORF">E4Z98_00545</name>
</gene>
<dbReference type="CDD" id="cd10456">
    <property type="entry name" value="GIY-YIG_UPF0213"/>
    <property type="match status" value="1"/>
</dbReference>
<dbReference type="PANTHER" id="PTHR34477:SF1">
    <property type="entry name" value="UPF0213 PROTEIN YHBQ"/>
    <property type="match status" value="1"/>
</dbReference>
<dbReference type="InterPro" id="IPR050190">
    <property type="entry name" value="UPF0213_domain"/>
</dbReference>
<keyword evidence="5" id="KW-1185">Reference proteome</keyword>
<dbReference type="SUPFAM" id="SSF82771">
    <property type="entry name" value="GIY-YIG endonuclease"/>
    <property type="match status" value="1"/>
</dbReference>
<sequence length="93" mass="10945">MASSDHYFYVLQCADNTLYAGYTTDPIRRLAQHNNGTGAKYTRLLKRHPMRMIHLEHFSEKSPAMQAEYAFKQLSKPQKLRYLTEHSSEWLPK</sequence>
<dbReference type="Proteomes" id="UP000296883">
    <property type="component" value="Chromosome"/>
</dbReference>
<comment type="similarity">
    <text evidence="1">Belongs to the UPF0213 family.</text>
</comment>
<dbReference type="InterPro" id="IPR035901">
    <property type="entry name" value="GIY-YIG_endonuc_sf"/>
</dbReference>
<dbReference type="EMBL" id="SRHU01000035">
    <property type="protein sequence ID" value="TFZ39407.1"/>
    <property type="molecule type" value="Genomic_DNA"/>
</dbReference>
<evidence type="ECO:0000313" key="4">
    <source>
        <dbReference type="EMBL" id="TFZ39407.1"/>
    </source>
</evidence>
<evidence type="ECO:0000313" key="3">
    <source>
        <dbReference type="EMBL" id="QCA27915.1"/>
    </source>
</evidence>
<evidence type="ECO:0000256" key="1">
    <source>
        <dbReference type="ARBA" id="ARBA00007435"/>
    </source>
</evidence>
<evidence type="ECO:0000259" key="2">
    <source>
        <dbReference type="PROSITE" id="PS50164"/>
    </source>
</evidence>
<proteinExistence type="inferred from homology"/>
<dbReference type="Pfam" id="PF01541">
    <property type="entry name" value="GIY-YIG"/>
    <property type="match status" value="1"/>
</dbReference>